<feature type="domain" description="Large ribosomal subunit protein uL4 C-terminal" evidence="4">
    <location>
        <begin position="93"/>
        <end position="166"/>
    </location>
</feature>
<dbReference type="GO" id="GO:0005840">
    <property type="term" value="C:ribosome"/>
    <property type="evidence" value="ECO:0007669"/>
    <property type="project" value="UniProtKB-KW"/>
</dbReference>
<evidence type="ECO:0000313" key="5">
    <source>
        <dbReference type="EMBL" id="GBL86898.1"/>
    </source>
</evidence>
<dbReference type="SUPFAM" id="SSF52166">
    <property type="entry name" value="Ribosomal protein L4"/>
    <property type="match status" value="1"/>
</dbReference>
<reference evidence="5 6" key="1">
    <citation type="journal article" date="2019" name="Sci. Rep.">
        <title>Orb-weaving spider Araneus ventricosus genome elucidates the spidroin gene catalogue.</title>
        <authorList>
            <person name="Kono N."/>
            <person name="Nakamura H."/>
            <person name="Ohtoshi R."/>
            <person name="Moran D.A.P."/>
            <person name="Shinohara A."/>
            <person name="Yoshida Y."/>
            <person name="Fujiwara M."/>
            <person name="Mori M."/>
            <person name="Tomita M."/>
            <person name="Arakawa K."/>
        </authorList>
    </citation>
    <scope>NUCLEOTIDE SEQUENCE [LARGE SCALE GENOMIC DNA]</scope>
</reference>
<comment type="caution">
    <text evidence="5">The sequence shown here is derived from an EMBL/GenBank/DDBJ whole genome shotgun (WGS) entry which is preliminary data.</text>
</comment>
<dbReference type="OrthoDB" id="10259785at2759"/>
<sequence>VYNSKRFRAGKGKMRNRRRIQRLGPVIIYRKDQGLTRAFRNIPGVETINVDKLNLLRLAPGGHVGRFVIWTEGAFQRLDALYGTWERKSARKKNYNLPMHKMTSTDLARMLKDPRIRKVMRPAVTKVQRHILKKNPLKNIRVMMKLNPYAAVLRRKQYLHDEKKKKEKEVLLMKKRGVSFSFTKNTWKKLDTFQ</sequence>
<feature type="non-terminal residue" evidence="5">
    <location>
        <position position="1"/>
    </location>
</feature>
<dbReference type="InterPro" id="IPR023574">
    <property type="entry name" value="Ribosomal_uL4_dom_sf"/>
</dbReference>
<dbReference type="GO" id="GO:0003735">
    <property type="term" value="F:structural constituent of ribosome"/>
    <property type="evidence" value="ECO:0007669"/>
    <property type="project" value="InterPro"/>
</dbReference>
<dbReference type="GO" id="GO:0006412">
    <property type="term" value="P:translation"/>
    <property type="evidence" value="ECO:0007669"/>
    <property type="project" value="InterPro"/>
</dbReference>
<evidence type="ECO:0000256" key="3">
    <source>
        <dbReference type="ARBA" id="ARBA00023274"/>
    </source>
</evidence>
<dbReference type="PANTHER" id="PTHR19431">
    <property type="entry name" value="60S RIBOSOMAL PROTEIN L4"/>
    <property type="match status" value="1"/>
</dbReference>
<name>A0A4Y2B4H2_ARAVE</name>
<proteinExistence type="inferred from homology"/>
<dbReference type="Proteomes" id="UP000499080">
    <property type="component" value="Unassembled WGS sequence"/>
</dbReference>
<evidence type="ECO:0000256" key="2">
    <source>
        <dbReference type="ARBA" id="ARBA00022980"/>
    </source>
</evidence>
<dbReference type="InterPro" id="IPR002136">
    <property type="entry name" value="Ribosomal_uL4"/>
</dbReference>
<evidence type="ECO:0000256" key="1">
    <source>
        <dbReference type="ARBA" id="ARBA00010528"/>
    </source>
</evidence>
<comment type="similarity">
    <text evidence="1">Belongs to the universal ribosomal protein uL4 family.</text>
</comment>
<dbReference type="InterPro" id="IPR045240">
    <property type="entry name" value="Ribosomal_uL4_euk/arch"/>
</dbReference>
<gene>
    <name evidence="5" type="primary">RPL4_0</name>
    <name evidence="5" type="ORF">AVEN_100239_1</name>
</gene>
<dbReference type="InterPro" id="IPR025755">
    <property type="entry name" value="Ribos_uL4_C_dom"/>
</dbReference>
<keyword evidence="3" id="KW-0687">Ribonucleoprotein</keyword>
<organism evidence="5 6">
    <name type="scientific">Araneus ventricosus</name>
    <name type="common">Orbweaver spider</name>
    <name type="synonym">Epeira ventricosa</name>
    <dbReference type="NCBI Taxonomy" id="182803"/>
    <lineage>
        <taxon>Eukaryota</taxon>
        <taxon>Metazoa</taxon>
        <taxon>Ecdysozoa</taxon>
        <taxon>Arthropoda</taxon>
        <taxon>Chelicerata</taxon>
        <taxon>Arachnida</taxon>
        <taxon>Araneae</taxon>
        <taxon>Araneomorphae</taxon>
        <taxon>Entelegynae</taxon>
        <taxon>Araneoidea</taxon>
        <taxon>Araneidae</taxon>
        <taxon>Araneus</taxon>
    </lineage>
</organism>
<keyword evidence="6" id="KW-1185">Reference proteome</keyword>
<dbReference type="AlphaFoldDB" id="A0A4Y2B4H2"/>
<dbReference type="EMBL" id="BGPR01158563">
    <property type="protein sequence ID" value="GBL86898.1"/>
    <property type="molecule type" value="Genomic_DNA"/>
</dbReference>
<dbReference type="Pfam" id="PF14374">
    <property type="entry name" value="Ribos_L4_asso_C"/>
    <property type="match status" value="1"/>
</dbReference>
<protein>
    <submittedName>
        <fullName evidence="5">60S ribosomal protein L4</fullName>
    </submittedName>
</protein>
<evidence type="ECO:0000313" key="6">
    <source>
        <dbReference type="Proteomes" id="UP000499080"/>
    </source>
</evidence>
<keyword evidence="2 5" id="KW-0689">Ribosomal protein</keyword>
<evidence type="ECO:0000259" key="4">
    <source>
        <dbReference type="Pfam" id="PF14374"/>
    </source>
</evidence>
<dbReference type="Gene3D" id="3.40.1370.10">
    <property type="match status" value="1"/>
</dbReference>
<dbReference type="GO" id="GO:1990904">
    <property type="term" value="C:ribonucleoprotein complex"/>
    <property type="evidence" value="ECO:0007669"/>
    <property type="project" value="UniProtKB-KW"/>
</dbReference>
<dbReference type="Pfam" id="PF00573">
    <property type="entry name" value="Ribosomal_L4"/>
    <property type="match status" value="1"/>
</dbReference>
<accession>A0A4Y2B4H2</accession>